<organism evidence="7">
    <name type="scientific">freshwater metagenome</name>
    <dbReference type="NCBI Taxonomy" id="449393"/>
    <lineage>
        <taxon>unclassified sequences</taxon>
        <taxon>metagenomes</taxon>
        <taxon>ecological metagenomes</taxon>
    </lineage>
</organism>
<dbReference type="InterPro" id="IPR044152">
    <property type="entry name" value="YqjM-like"/>
</dbReference>
<keyword evidence="4" id="KW-0521">NADP</keyword>
<name>A0A094QFT2_9ZZZZ</name>
<protein>
    <recommendedName>
        <fullName evidence="6">NADH:flavin oxidoreductase/NADH oxidase N-terminal domain-containing protein</fullName>
    </recommendedName>
</protein>
<reference evidence="7" key="1">
    <citation type="submission" date="2014-06" db="EMBL/GenBank/DDBJ databases">
        <title>Key roles for freshwater Actinobacteria revealed by deep metagenomic sequencing.</title>
        <authorList>
            <person name="Ghai R."/>
            <person name="Mizuno C.M."/>
            <person name="Picazo A."/>
            <person name="Camacho A."/>
            <person name="Rodriguez-Valera F."/>
        </authorList>
    </citation>
    <scope>NUCLEOTIDE SEQUENCE</scope>
</reference>
<dbReference type="GO" id="GO:0050661">
    <property type="term" value="F:NADP binding"/>
    <property type="evidence" value="ECO:0007669"/>
    <property type="project" value="InterPro"/>
</dbReference>
<dbReference type="Gene3D" id="3.20.20.70">
    <property type="entry name" value="Aldolase class I"/>
    <property type="match status" value="1"/>
</dbReference>
<evidence type="ECO:0000256" key="3">
    <source>
        <dbReference type="ARBA" id="ARBA00022643"/>
    </source>
</evidence>
<dbReference type="GO" id="GO:0003959">
    <property type="term" value="F:NADPH dehydrogenase activity"/>
    <property type="evidence" value="ECO:0007669"/>
    <property type="project" value="InterPro"/>
</dbReference>
<dbReference type="GO" id="GO:0010181">
    <property type="term" value="F:FMN binding"/>
    <property type="evidence" value="ECO:0007669"/>
    <property type="project" value="InterPro"/>
</dbReference>
<evidence type="ECO:0000256" key="5">
    <source>
        <dbReference type="ARBA" id="ARBA00023002"/>
    </source>
</evidence>
<dbReference type="InterPro" id="IPR013785">
    <property type="entry name" value="Aldolase_TIM"/>
</dbReference>
<evidence type="ECO:0000256" key="2">
    <source>
        <dbReference type="ARBA" id="ARBA00022630"/>
    </source>
</evidence>
<keyword evidence="3" id="KW-0288">FMN</keyword>
<keyword evidence="5" id="KW-0560">Oxidoreductase</keyword>
<gene>
    <name evidence="7" type="ORF">GM51_3685</name>
</gene>
<dbReference type="CDD" id="cd02932">
    <property type="entry name" value="OYE_YqiM_FMN"/>
    <property type="match status" value="1"/>
</dbReference>
<comment type="caution">
    <text evidence="7">The sequence shown here is derived from an EMBL/GenBank/DDBJ whole genome shotgun (WGS) entry which is preliminary data.</text>
</comment>
<dbReference type="EMBL" id="JNSL01000013">
    <property type="protein sequence ID" value="KGA21149.1"/>
    <property type="molecule type" value="Genomic_DNA"/>
</dbReference>
<proteinExistence type="predicted"/>
<evidence type="ECO:0000313" key="7">
    <source>
        <dbReference type="EMBL" id="KGA21149.1"/>
    </source>
</evidence>
<dbReference type="SUPFAM" id="SSF51395">
    <property type="entry name" value="FMN-linked oxidoreductases"/>
    <property type="match status" value="1"/>
</dbReference>
<evidence type="ECO:0000259" key="6">
    <source>
        <dbReference type="Pfam" id="PF00724"/>
    </source>
</evidence>
<feature type="domain" description="NADH:flavin oxidoreductase/NADH oxidase N-terminal" evidence="6">
    <location>
        <begin position="4"/>
        <end position="336"/>
    </location>
</feature>
<dbReference type="AlphaFoldDB" id="A0A094QFT2"/>
<dbReference type="PANTHER" id="PTHR43303:SF4">
    <property type="entry name" value="NADPH DEHYDROGENASE C23G7.10C-RELATED"/>
    <property type="match status" value="1"/>
</dbReference>
<keyword evidence="2" id="KW-0285">Flavoprotein</keyword>
<comment type="cofactor">
    <cofactor evidence="1">
        <name>FMN</name>
        <dbReference type="ChEBI" id="CHEBI:58210"/>
    </cofactor>
</comment>
<accession>A0A094QFT2</accession>
<dbReference type="PANTHER" id="PTHR43303">
    <property type="entry name" value="NADPH DEHYDROGENASE C23G7.10C-RELATED"/>
    <property type="match status" value="1"/>
</dbReference>
<dbReference type="InterPro" id="IPR001155">
    <property type="entry name" value="OxRdtase_FMN_N"/>
</dbReference>
<sequence>MPGLFDELKIRDLIIPNRIWLSPMCQYSAIDGLPNTWHTVHLGKYAMGKVGLIMTEASGISPSARSTLHDTGIWNDEQVDAWRTIVDFVHLQGVKIGIQLWHAGQKSSTTTPWQGQDYVDANSGGWQAVAPSEIAFGKLPKPRSLTEEEIHSIIDQYRQAATRSLKAGFDVVEIHGAHGYLIHSFLSPITNHRKDQYGGSFENRTRFVTEVVKAIREVWPINRPLFLRTSSHDWIEGGWSTLENSELAKKLLPLGVDLIDCSSGGIKSDISYPVAPGYQVKFSEDIKNSSQMLTCAVGVITDPLFAEEIVRSNKADAVMLGREFLRNPNWVLKAAEVLGVDLEWLNQYKQGKPRKTLPY</sequence>
<dbReference type="Pfam" id="PF00724">
    <property type="entry name" value="Oxidored_FMN"/>
    <property type="match status" value="1"/>
</dbReference>
<evidence type="ECO:0000256" key="1">
    <source>
        <dbReference type="ARBA" id="ARBA00001917"/>
    </source>
</evidence>
<evidence type="ECO:0000256" key="4">
    <source>
        <dbReference type="ARBA" id="ARBA00022857"/>
    </source>
</evidence>